<dbReference type="InterPro" id="IPR044890">
    <property type="entry name" value="TMEM14_sf"/>
</dbReference>
<feature type="transmembrane region" description="Helical" evidence="6">
    <location>
        <begin position="81"/>
        <end position="97"/>
    </location>
</feature>
<evidence type="ECO:0000256" key="3">
    <source>
        <dbReference type="ARBA" id="ARBA00022692"/>
    </source>
</evidence>
<dbReference type="GeneID" id="73378739"/>
<comment type="caution">
    <text evidence="7">The sequence shown here is derived from an EMBL/GenBank/DDBJ whole genome shotgun (WGS) entry which is preliminary data.</text>
</comment>
<dbReference type="Gene3D" id="1.10.10.1740">
    <property type="entry name" value="Transmembrane protein 14-like"/>
    <property type="match status" value="1"/>
</dbReference>
<dbReference type="PANTHER" id="PTHR12668">
    <property type="entry name" value="TRANSMEMBRANE PROTEIN 14, 15"/>
    <property type="match status" value="1"/>
</dbReference>
<evidence type="ECO:0000256" key="2">
    <source>
        <dbReference type="ARBA" id="ARBA00007590"/>
    </source>
</evidence>
<sequence>MEHPAFTLSGLCAVGGLMGYFRKGSVPSLVAGIAVSTLYGYSGYLLKRNADYGIELALGTSGLLLLAGLSRAIPTSFQKPVPLLLVFLGGLSTGYYLKKYNEFYPFFN</sequence>
<dbReference type="InterPro" id="IPR005349">
    <property type="entry name" value="TMEM14"/>
</dbReference>
<dbReference type="Proteomes" id="UP001202479">
    <property type="component" value="Unassembled WGS sequence"/>
</dbReference>
<protein>
    <recommendedName>
        <fullName evidence="9">TMEM14-domain-containing protein</fullName>
    </recommendedName>
</protein>
<proteinExistence type="inferred from homology"/>
<organism evidence="7 8">
    <name type="scientific">Candida oxycetoniae</name>
    <dbReference type="NCBI Taxonomy" id="497107"/>
    <lineage>
        <taxon>Eukaryota</taxon>
        <taxon>Fungi</taxon>
        <taxon>Dikarya</taxon>
        <taxon>Ascomycota</taxon>
        <taxon>Saccharomycotina</taxon>
        <taxon>Pichiomycetes</taxon>
        <taxon>Debaryomycetaceae</taxon>
        <taxon>Candida/Lodderomyces clade</taxon>
        <taxon>Candida</taxon>
    </lineage>
</organism>
<evidence type="ECO:0000256" key="6">
    <source>
        <dbReference type="SAM" id="Phobius"/>
    </source>
</evidence>
<comment type="subcellular location">
    <subcellularLocation>
        <location evidence="1">Membrane</location>
    </subcellularLocation>
</comment>
<dbReference type="PANTHER" id="PTHR12668:SF53">
    <property type="entry name" value="TMEM14 PROTEIN HOMOLOG YJR085C"/>
    <property type="match status" value="1"/>
</dbReference>
<name>A0AAI9WZ79_9ASCO</name>
<comment type="similarity">
    <text evidence="2">Belongs to the TMEM14 family.</text>
</comment>
<dbReference type="AlphaFoldDB" id="A0AAI9WZ79"/>
<feature type="transmembrane region" description="Helical" evidence="6">
    <location>
        <begin position="52"/>
        <end position="69"/>
    </location>
</feature>
<gene>
    <name evidence="7" type="ORF">KGF56_001122</name>
</gene>
<accession>A0AAI9WZ79</accession>
<evidence type="ECO:0008006" key="9">
    <source>
        <dbReference type="Google" id="ProtNLM"/>
    </source>
</evidence>
<dbReference type="Pfam" id="PF03647">
    <property type="entry name" value="Tmemb_14"/>
    <property type="match status" value="1"/>
</dbReference>
<evidence type="ECO:0000256" key="1">
    <source>
        <dbReference type="ARBA" id="ARBA00004370"/>
    </source>
</evidence>
<reference evidence="7" key="1">
    <citation type="journal article" date="2022" name="DNA Res.">
        <title>Genome analysis of five recently described species of the CUG-Ser clade uncovers Candida theae as a new hybrid lineage with pathogenic potential in the Candida parapsilosis species complex.</title>
        <authorList>
            <person name="Mixao V."/>
            <person name="Del Olmo V."/>
            <person name="Hegedusova E."/>
            <person name="Saus E."/>
            <person name="Pryszcz L."/>
            <person name="Cillingova A."/>
            <person name="Nosek J."/>
            <person name="Gabaldon T."/>
        </authorList>
    </citation>
    <scope>NUCLEOTIDE SEQUENCE</scope>
    <source>
        <strain evidence="7">CBS 10844</strain>
    </source>
</reference>
<dbReference type="EMBL" id="JAHUZD010000026">
    <property type="protein sequence ID" value="KAI3405903.2"/>
    <property type="molecule type" value="Genomic_DNA"/>
</dbReference>
<evidence type="ECO:0000313" key="7">
    <source>
        <dbReference type="EMBL" id="KAI3405903.2"/>
    </source>
</evidence>
<evidence type="ECO:0000256" key="5">
    <source>
        <dbReference type="ARBA" id="ARBA00023136"/>
    </source>
</evidence>
<keyword evidence="3 6" id="KW-0812">Transmembrane</keyword>
<dbReference type="RefSeq" id="XP_049181648.1">
    <property type="nucleotide sequence ID" value="XM_049322212.1"/>
</dbReference>
<evidence type="ECO:0000313" key="8">
    <source>
        <dbReference type="Proteomes" id="UP001202479"/>
    </source>
</evidence>
<keyword evidence="5 6" id="KW-0472">Membrane</keyword>
<keyword evidence="4 6" id="KW-1133">Transmembrane helix</keyword>
<evidence type="ECO:0000256" key="4">
    <source>
        <dbReference type="ARBA" id="ARBA00022989"/>
    </source>
</evidence>
<dbReference type="GO" id="GO:0016020">
    <property type="term" value="C:membrane"/>
    <property type="evidence" value="ECO:0007669"/>
    <property type="project" value="UniProtKB-SubCell"/>
</dbReference>
<keyword evidence="8" id="KW-1185">Reference proteome</keyword>
<feature type="transmembrane region" description="Helical" evidence="6">
    <location>
        <begin position="29"/>
        <end position="46"/>
    </location>
</feature>